<evidence type="ECO:0000259" key="18">
    <source>
        <dbReference type="SMART" id="SM00484"/>
    </source>
</evidence>
<dbReference type="InterPro" id="IPR037315">
    <property type="entry name" value="EXO1_H3TH"/>
</dbReference>
<feature type="domain" description="XPG N-terminal" evidence="19">
    <location>
        <begin position="75"/>
        <end position="172"/>
    </location>
</feature>
<dbReference type="InterPro" id="IPR019974">
    <property type="entry name" value="XPG_CS"/>
</dbReference>
<keyword evidence="4" id="KW-0597">Phosphoprotein</keyword>
<dbReference type="InterPro" id="IPR006086">
    <property type="entry name" value="XPG-I_dom"/>
</dbReference>
<dbReference type="SUPFAM" id="SSF88723">
    <property type="entry name" value="PIN domain-like"/>
    <property type="match status" value="1"/>
</dbReference>
<keyword evidence="16 17" id="KW-0539">Nucleus</keyword>
<keyword evidence="7" id="KW-0255">Endonuclease</keyword>
<dbReference type="EMBL" id="BGZK01000268">
    <property type="protein sequence ID" value="GBP33041.1"/>
    <property type="molecule type" value="Genomic_DNA"/>
</dbReference>
<keyword evidence="5 17" id="KW-0540">Nuclease</keyword>
<keyword evidence="9 17" id="KW-0228">DNA excision</keyword>
<reference evidence="20 21" key="1">
    <citation type="journal article" date="2019" name="Commun. Biol.">
        <title>The bagworm genome reveals a unique fibroin gene that provides high tensile strength.</title>
        <authorList>
            <person name="Kono N."/>
            <person name="Nakamura H."/>
            <person name="Ohtoshi R."/>
            <person name="Tomita M."/>
            <person name="Numata K."/>
            <person name="Arakawa K."/>
        </authorList>
    </citation>
    <scope>NUCLEOTIDE SEQUENCE [LARGE SCALE GENOMIC DNA]</scope>
</reference>
<evidence type="ECO:0000256" key="7">
    <source>
        <dbReference type="ARBA" id="ARBA00022759"/>
    </source>
</evidence>
<dbReference type="SMART" id="SM00485">
    <property type="entry name" value="XPGN"/>
    <property type="match status" value="1"/>
</dbReference>
<dbReference type="InterPro" id="IPR036279">
    <property type="entry name" value="5-3_exonuclease_C_sf"/>
</dbReference>
<dbReference type="InterPro" id="IPR006085">
    <property type="entry name" value="XPG_DNA_repair_N"/>
</dbReference>
<evidence type="ECO:0000256" key="9">
    <source>
        <dbReference type="ARBA" id="ARBA00022769"/>
    </source>
</evidence>
<gene>
    <name evidence="20" type="primary">tos</name>
    <name evidence="20" type="ORF">EVAR_82882_1</name>
</gene>
<keyword evidence="10 17" id="KW-0378">Hydrolase</keyword>
<evidence type="ECO:0000256" key="15">
    <source>
        <dbReference type="ARBA" id="ARBA00023204"/>
    </source>
</evidence>
<comment type="similarity">
    <text evidence="2 17">Belongs to the XPG/RAD2 endonuclease family. EXO1 subfamily.</text>
</comment>
<dbReference type="CDD" id="cd09908">
    <property type="entry name" value="H3TH_EXO1"/>
    <property type="match status" value="1"/>
</dbReference>
<proteinExistence type="inferred from homology"/>
<dbReference type="InterPro" id="IPR044752">
    <property type="entry name" value="PIN-like_EXO1"/>
</dbReference>
<evidence type="ECO:0000256" key="6">
    <source>
        <dbReference type="ARBA" id="ARBA00022723"/>
    </source>
</evidence>
<keyword evidence="6 17" id="KW-0479">Metal-binding</keyword>
<dbReference type="STRING" id="151549.A0A4C1V2N5"/>
<evidence type="ECO:0000256" key="11">
    <source>
        <dbReference type="ARBA" id="ARBA00022839"/>
    </source>
</evidence>
<keyword evidence="11 17" id="KW-0269">Exonuclease</keyword>
<keyword evidence="12 17" id="KW-0460">Magnesium</keyword>
<evidence type="ECO:0000256" key="4">
    <source>
        <dbReference type="ARBA" id="ARBA00022553"/>
    </source>
</evidence>
<comment type="caution">
    <text evidence="20">The sequence shown here is derived from an EMBL/GenBank/DDBJ whole genome shotgun (WGS) entry which is preliminary data.</text>
</comment>
<dbReference type="GO" id="GO:0035312">
    <property type="term" value="F:5'-3' DNA exonuclease activity"/>
    <property type="evidence" value="ECO:0007669"/>
    <property type="project" value="UniProtKB-UniRule"/>
</dbReference>
<comment type="cofactor">
    <cofactor evidence="17">
        <name>Mg(2+)</name>
        <dbReference type="ChEBI" id="CHEBI:18420"/>
    </cofactor>
    <text evidence="17">Binds 2 magnesium ions per subunit. They probably participate in the reaction catalyzed by the enzyme. May bind an additional third magnesium ion after substrate binding.</text>
</comment>
<evidence type="ECO:0000313" key="21">
    <source>
        <dbReference type="Proteomes" id="UP000299102"/>
    </source>
</evidence>
<dbReference type="FunFam" id="1.10.150.20:FF:000011">
    <property type="entry name" value="exonuclease 1"/>
    <property type="match status" value="1"/>
</dbReference>
<evidence type="ECO:0000256" key="1">
    <source>
        <dbReference type="ARBA" id="ARBA00004123"/>
    </source>
</evidence>
<dbReference type="OrthoDB" id="26491at2759"/>
<sequence>MRFERRRGDIAECLADIIESQCSYAYSSHDILHIHLIEEKVQHKASLEPKDDLPSASLSEVQTLIKSLKTRKAQGLDGLLPFVEKASRRVNVSEFAGCTVAIDSYCWLHKGAFACADKLVRGDETDVHIKYCLKYVGMLISKNVKPILVFDGQHLPAKAMTEAKRRESRDTSKKRAAELLSLGRTDEARSYMRRSVDITHAMALNLIQECRKRNVDCIVAPYEADAQLAYLNLKNIAQVVITEDSDLILFGCSKILFKMDLDGTGTLVETAKLPLVMKCPIERYSFDKFRQMCILSGCDYLSSLPGIGLAKARMFVTATVDPNFANALKKLPSFFNKTQLNVTDEYIENFLKAEATFKHQYVFDPITRQLVRLTEPDDEDVEIALCSNGGEKIDPKIAFQLALGNLDPFSLKKMDDWHPDKNAMASITIGNVKSDGWKKSGISPYPSIWNSEFKNHLTEGFPWQKKVIKKLDPILSTCTVRPVKKVINLVSKYVPETQDVGGTLSIESLRQMYCVQESPTKKQKKDNVEIPSSSTCINSKNLYTTNIQGSQETLNSHDVAYSEDKINEDLTEQSQPQQKSPILQSKIRVNRDTFKKSTYSILKRLSKFPRTVLDDNLVESKFFSSSESIGTENDTQSTEVSLEVDNCHILNDSINKSNTNKSKESVNRNPFKIKSEEDLNTRLSSQGAIEDMLTEDISSSQKENSCSSITVKLDDVTDVTADLCLKRRLSEDLDISKNESMNEDLFVENTYPMENLITPVPSQSSFGTSQLSQLSDGWKSTSNHSNENIVKPAATSCNRNSFTKAKCRVPGLRKTVSSNQPTLLSKFGFEKSEVTGTHVRSQPWRSHKRIVGLFERNRIFDKGEWADKGRSGLIEGSGLKEEEAKRQNFYSLENATSNSRSCFFTSIFCGILRNIGLSPLI</sequence>
<dbReference type="CDD" id="cd09857">
    <property type="entry name" value="PIN_EXO1"/>
    <property type="match status" value="1"/>
</dbReference>
<evidence type="ECO:0000256" key="12">
    <source>
        <dbReference type="ARBA" id="ARBA00022842"/>
    </source>
</evidence>
<evidence type="ECO:0000256" key="14">
    <source>
        <dbReference type="ARBA" id="ARBA00023125"/>
    </source>
</evidence>
<keyword evidence="14 17" id="KW-0238">DNA-binding</keyword>
<dbReference type="PROSITE" id="PS00842">
    <property type="entry name" value="XPG_2"/>
    <property type="match status" value="1"/>
</dbReference>
<evidence type="ECO:0000256" key="16">
    <source>
        <dbReference type="ARBA" id="ARBA00023242"/>
    </source>
</evidence>
<dbReference type="GO" id="GO:0005634">
    <property type="term" value="C:nucleus"/>
    <property type="evidence" value="ECO:0007669"/>
    <property type="project" value="UniProtKB-SubCell"/>
</dbReference>
<dbReference type="InterPro" id="IPR008918">
    <property type="entry name" value="HhH2"/>
</dbReference>
<dbReference type="Pfam" id="PF00867">
    <property type="entry name" value="XPG_I"/>
    <property type="match status" value="1"/>
</dbReference>
<dbReference type="GO" id="GO:0003677">
    <property type="term" value="F:DNA binding"/>
    <property type="evidence" value="ECO:0007669"/>
    <property type="project" value="UniProtKB-UniRule"/>
</dbReference>
<dbReference type="Gene3D" id="1.10.150.20">
    <property type="entry name" value="5' to 3' exonuclease, C-terminal subdomain"/>
    <property type="match status" value="1"/>
</dbReference>
<dbReference type="GO" id="GO:0006298">
    <property type="term" value="P:mismatch repair"/>
    <property type="evidence" value="ECO:0007669"/>
    <property type="project" value="TreeGrafter"/>
</dbReference>
<evidence type="ECO:0000256" key="10">
    <source>
        <dbReference type="ARBA" id="ARBA00022801"/>
    </source>
</evidence>
<evidence type="ECO:0000313" key="20">
    <source>
        <dbReference type="EMBL" id="GBP33041.1"/>
    </source>
</evidence>
<comment type="subcellular location">
    <subcellularLocation>
        <location evidence="1 17">Nucleus</location>
    </subcellularLocation>
</comment>
<accession>A0A4C1V2N5</accession>
<evidence type="ECO:0000256" key="3">
    <source>
        <dbReference type="ARBA" id="ARBA00020324"/>
    </source>
</evidence>
<dbReference type="SMART" id="SM00484">
    <property type="entry name" value="XPGI"/>
    <property type="match status" value="1"/>
</dbReference>
<dbReference type="GO" id="GO:0046872">
    <property type="term" value="F:metal ion binding"/>
    <property type="evidence" value="ECO:0007669"/>
    <property type="project" value="UniProtKB-UniRule"/>
</dbReference>
<organism evidence="20 21">
    <name type="scientific">Eumeta variegata</name>
    <name type="common">Bagworm moth</name>
    <name type="synonym">Eumeta japonica</name>
    <dbReference type="NCBI Taxonomy" id="151549"/>
    <lineage>
        <taxon>Eukaryota</taxon>
        <taxon>Metazoa</taxon>
        <taxon>Ecdysozoa</taxon>
        <taxon>Arthropoda</taxon>
        <taxon>Hexapoda</taxon>
        <taxon>Insecta</taxon>
        <taxon>Pterygota</taxon>
        <taxon>Neoptera</taxon>
        <taxon>Endopterygota</taxon>
        <taxon>Lepidoptera</taxon>
        <taxon>Glossata</taxon>
        <taxon>Ditrysia</taxon>
        <taxon>Tineoidea</taxon>
        <taxon>Psychidae</taxon>
        <taxon>Oiketicinae</taxon>
        <taxon>Eumeta</taxon>
    </lineage>
</organism>
<feature type="domain" description="XPG-I" evidence="18">
    <location>
        <begin position="211"/>
        <end position="279"/>
    </location>
</feature>
<dbReference type="PRINTS" id="PR00853">
    <property type="entry name" value="XPGRADSUPER"/>
</dbReference>
<dbReference type="Proteomes" id="UP000299102">
    <property type="component" value="Unassembled WGS sequence"/>
</dbReference>
<dbReference type="InterPro" id="IPR006084">
    <property type="entry name" value="XPG/Rad2"/>
</dbReference>
<dbReference type="Gene3D" id="3.40.50.1010">
    <property type="entry name" value="5'-nuclease"/>
    <property type="match status" value="1"/>
</dbReference>
<dbReference type="Pfam" id="PF00752">
    <property type="entry name" value="XPG_N"/>
    <property type="match status" value="1"/>
</dbReference>
<name>A0A4C1V2N5_EUMVA</name>
<keyword evidence="21" id="KW-1185">Reference proteome</keyword>
<keyword evidence="15 17" id="KW-0234">DNA repair</keyword>
<evidence type="ECO:0000256" key="13">
    <source>
        <dbReference type="ARBA" id="ARBA00022881"/>
    </source>
</evidence>
<dbReference type="GO" id="GO:0017108">
    <property type="term" value="F:5'-flap endonuclease activity"/>
    <property type="evidence" value="ECO:0007669"/>
    <property type="project" value="TreeGrafter"/>
</dbReference>
<dbReference type="GO" id="GO:0006310">
    <property type="term" value="P:DNA recombination"/>
    <property type="evidence" value="ECO:0007669"/>
    <property type="project" value="TreeGrafter"/>
</dbReference>
<evidence type="ECO:0000256" key="8">
    <source>
        <dbReference type="ARBA" id="ARBA00022763"/>
    </source>
</evidence>
<dbReference type="PANTHER" id="PTHR11081">
    <property type="entry name" value="FLAP ENDONUCLEASE FAMILY MEMBER"/>
    <property type="match status" value="1"/>
</dbReference>
<dbReference type="AlphaFoldDB" id="A0A4C1V2N5"/>
<dbReference type="EC" id="3.1.-.-" evidence="17"/>
<dbReference type="SMART" id="SM00279">
    <property type="entry name" value="HhH2"/>
    <property type="match status" value="1"/>
</dbReference>
<keyword evidence="13 17" id="KW-0267">Excision nuclease</keyword>
<dbReference type="PROSITE" id="PS00841">
    <property type="entry name" value="XPG_1"/>
    <property type="match status" value="1"/>
</dbReference>
<evidence type="ECO:0000256" key="17">
    <source>
        <dbReference type="RuleBase" id="RU910737"/>
    </source>
</evidence>
<dbReference type="SUPFAM" id="SSF47807">
    <property type="entry name" value="5' to 3' exonuclease, C-terminal subdomain"/>
    <property type="match status" value="1"/>
</dbReference>
<comment type="function">
    <text evidence="17">5'-&gt;3' double-stranded DNA exonuclease which may also possess a cryptic 3'-&gt;5' double-stranded DNA exonuclease activity. Functions in DNA mismatch repair.</text>
</comment>
<evidence type="ECO:0000259" key="19">
    <source>
        <dbReference type="SMART" id="SM00485"/>
    </source>
</evidence>
<evidence type="ECO:0000256" key="2">
    <source>
        <dbReference type="ARBA" id="ARBA00010563"/>
    </source>
</evidence>
<protein>
    <recommendedName>
        <fullName evidence="3 17">Exonuclease 1</fullName>
        <ecNumber evidence="17">3.1.-.-</ecNumber>
    </recommendedName>
</protein>
<dbReference type="PANTHER" id="PTHR11081:SF8">
    <property type="entry name" value="EXONUCLEASE 1"/>
    <property type="match status" value="1"/>
</dbReference>
<keyword evidence="8 17" id="KW-0227">DNA damage</keyword>
<dbReference type="InterPro" id="IPR029060">
    <property type="entry name" value="PIN-like_dom_sf"/>
</dbReference>
<evidence type="ECO:0000256" key="5">
    <source>
        <dbReference type="ARBA" id="ARBA00022722"/>
    </source>
</evidence>
<dbReference type="FunFam" id="3.40.50.1010:FF:000002">
    <property type="entry name" value="Exonuclease 1, putative"/>
    <property type="match status" value="1"/>
</dbReference>